<evidence type="ECO:0000313" key="6">
    <source>
        <dbReference type="Proteomes" id="UP001595952"/>
    </source>
</evidence>
<dbReference type="Pfam" id="PF08220">
    <property type="entry name" value="HTH_DeoR"/>
    <property type="match status" value="1"/>
</dbReference>
<sequence>MFAPERQHRILTELGRLGRVEVVELARSLGVSEDTVRRDLKALAARGYLQKTHGGAVALDPSRMAFHDRAGLKAEAKANIGAAAAQLVEPGQSVILDAGSTVLELARQLNVRPLTVLTNSLDIAAVFTAEPEVKLSLTGGDWDARARYLVGASALDTLSRRRADWAFLGACAFHSRAGVTSVSDADAAVKRAMVQAAEKTVVLADSSKAEQIAPHLVAPFSRLYAVVTDEAYVARALEESGAHVLLAQSGSGRPDAEILMSSAP</sequence>
<evidence type="ECO:0000259" key="4">
    <source>
        <dbReference type="PROSITE" id="PS51000"/>
    </source>
</evidence>
<comment type="caution">
    <text evidence="5">The sequence shown here is derived from an EMBL/GenBank/DDBJ whole genome shotgun (WGS) entry which is preliminary data.</text>
</comment>
<proteinExistence type="predicted"/>
<dbReference type="PANTHER" id="PTHR30363:SF44">
    <property type="entry name" value="AGA OPERON TRANSCRIPTIONAL REPRESSOR-RELATED"/>
    <property type="match status" value="1"/>
</dbReference>
<dbReference type="Gene3D" id="1.10.10.10">
    <property type="entry name" value="Winged helix-like DNA-binding domain superfamily/Winged helix DNA-binding domain"/>
    <property type="match status" value="1"/>
</dbReference>
<keyword evidence="1" id="KW-0805">Transcription regulation</keyword>
<dbReference type="PROSITE" id="PS51000">
    <property type="entry name" value="HTH_DEOR_2"/>
    <property type="match status" value="1"/>
</dbReference>
<dbReference type="InterPro" id="IPR036388">
    <property type="entry name" value="WH-like_DNA-bd_sf"/>
</dbReference>
<name>A0ABV9I5S0_9DEIO</name>
<dbReference type="PANTHER" id="PTHR30363">
    <property type="entry name" value="HTH-TYPE TRANSCRIPTIONAL REGULATOR SRLR-RELATED"/>
    <property type="match status" value="1"/>
</dbReference>
<dbReference type="SUPFAM" id="SSF46785">
    <property type="entry name" value="Winged helix' DNA-binding domain"/>
    <property type="match status" value="1"/>
</dbReference>
<dbReference type="RefSeq" id="WP_380060741.1">
    <property type="nucleotide sequence ID" value="NZ_JBHSEI010000002.1"/>
</dbReference>
<dbReference type="InterPro" id="IPR050313">
    <property type="entry name" value="Carb_Metab_HTH_regulators"/>
</dbReference>
<evidence type="ECO:0000256" key="3">
    <source>
        <dbReference type="ARBA" id="ARBA00023163"/>
    </source>
</evidence>
<evidence type="ECO:0000313" key="5">
    <source>
        <dbReference type="EMBL" id="MFC4637706.1"/>
    </source>
</evidence>
<gene>
    <name evidence="5" type="ORF">ACFO0D_05050</name>
</gene>
<dbReference type="Pfam" id="PF00455">
    <property type="entry name" value="DeoRC"/>
    <property type="match status" value="1"/>
</dbReference>
<evidence type="ECO:0000256" key="1">
    <source>
        <dbReference type="ARBA" id="ARBA00023015"/>
    </source>
</evidence>
<dbReference type="InterPro" id="IPR018356">
    <property type="entry name" value="Tscrpt_reg_HTH_DeoR_CS"/>
</dbReference>
<keyword evidence="3" id="KW-0804">Transcription</keyword>
<dbReference type="InterPro" id="IPR036390">
    <property type="entry name" value="WH_DNA-bd_sf"/>
</dbReference>
<dbReference type="SMART" id="SM00420">
    <property type="entry name" value="HTH_DEOR"/>
    <property type="match status" value="1"/>
</dbReference>
<accession>A0ABV9I5S0</accession>
<dbReference type="SMART" id="SM01134">
    <property type="entry name" value="DeoRC"/>
    <property type="match status" value="1"/>
</dbReference>
<keyword evidence="2 5" id="KW-0238">DNA-binding</keyword>
<dbReference type="GO" id="GO:0003677">
    <property type="term" value="F:DNA binding"/>
    <property type="evidence" value="ECO:0007669"/>
    <property type="project" value="UniProtKB-KW"/>
</dbReference>
<organism evidence="5 6">
    <name type="scientific">Deinococcus hohokamensis</name>
    <dbReference type="NCBI Taxonomy" id="309883"/>
    <lineage>
        <taxon>Bacteria</taxon>
        <taxon>Thermotogati</taxon>
        <taxon>Deinococcota</taxon>
        <taxon>Deinococci</taxon>
        <taxon>Deinococcales</taxon>
        <taxon>Deinococcaceae</taxon>
        <taxon>Deinococcus</taxon>
    </lineage>
</organism>
<dbReference type="InterPro" id="IPR001034">
    <property type="entry name" value="DeoR_HTH"/>
</dbReference>
<evidence type="ECO:0000256" key="2">
    <source>
        <dbReference type="ARBA" id="ARBA00023125"/>
    </source>
</evidence>
<dbReference type="InterPro" id="IPR014036">
    <property type="entry name" value="DeoR-like_C"/>
</dbReference>
<dbReference type="PROSITE" id="PS00894">
    <property type="entry name" value="HTH_DEOR_1"/>
    <property type="match status" value="1"/>
</dbReference>
<dbReference type="PRINTS" id="PR00037">
    <property type="entry name" value="HTHLACR"/>
</dbReference>
<keyword evidence="6" id="KW-1185">Reference proteome</keyword>
<dbReference type="Proteomes" id="UP001595952">
    <property type="component" value="Unassembled WGS sequence"/>
</dbReference>
<dbReference type="Gene3D" id="3.40.50.1360">
    <property type="match status" value="1"/>
</dbReference>
<dbReference type="SUPFAM" id="SSF100950">
    <property type="entry name" value="NagB/RpiA/CoA transferase-like"/>
    <property type="match status" value="1"/>
</dbReference>
<dbReference type="EMBL" id="JBHSEI010000002">
    <property type="protein sequence ID" value="MFC4637706.1"/>
    <property type="molecule type" value="Genomic_DNA"/>
</dbReference>
<protein>
    <submittedName>
        <fullName evidence="5">DeoR/GlpR family DNA-binding transcription regulator</fullName>
    </submittedName>
</protein>
<dbReference type="InterPro" id="IPR037171">
    <property type="entry name" value="NagB/RpiA_transferase-like"/>
</dbReference>
<reference evidence="6" key="1">
    <citation type="journal article" date="2019" name="Int. J. Syst. Evol. Microbiol.">
        <title>The Global Catalogue of Microorganisms (GCM) 10K type strain sequencing project: providing services to taxonomists for standard genome sequencing and annotation.</title>
        <authorList>
            <consortium name="The Broad Institute Genomics Platform"/>
            <consortium name="The Broad Institute Genome Sequencing Center for Infectious Disease"/>
            <person name="Wu L."/>
            <person name="Ma J."/>
        </authorList>
    </citation>
    <scope>NUCLEOTIDE SEQUENCE [LARGE SCALE GENOMIC DNA]</scope>
    <source>
        <strain evidence="6">CCUG 55995</strain>
    </source>
</reference>
<feature type="domain" description="HTH deoR-type" evidence="4">
    <location>
        <begin position="3"/>
        <end position="58"/>
    </location>
</feature>